<evidence type="ECO:0000256" key="2">
    <source>
        <dbReference type="ARBA" id="ARBA00023163"/>
    </source>
</evidence>
<dbReference type="InterPro" id="IPR025610">
    <property type="entry name" value="MYC/MYB_N"/>
</dbReference>
<feature type="domain" description="Transcription factor MYC/MYB N-terminal" evidence="4">
    <location>
        <begin position="14"/>
        <end position="230"/>
    </location>
</feature>
<dbReference type="KEGG" id="sbi:8065539"/>
<accession>A0A921U0F0</accession>
<proteinExistence type="predicted"/>
<dbReference type="Pfam" id="PF14215">
    <property type="entry name" value="bHLH-MYC_N"/>
    <property type="match status" value="1"/>
</dbReference>
<reference evidence="5" key="2">
    <citation type="submission" date="2020-10" db="EMBL/GenBank/DDBJ databases">
        <authorList>
            <person name="Cooper E.A."/>
            <person name="Brenton Z.W."/>
            <person name="Flinn B.S."/>
            <person name="Jenkins J."/>
            <person name="Shu S."/>
            <person name="Flowers D."/>
            <person name="Luo F."/>
            <person name="Wang Y."/>
            <person name="Xia P."/>
            <person name="Barry K."/>
            <person name="Daum C."/>
            <person name="Lipzen A."/>
            <person name="Yoshinaga Y."/>
            <person name="Schmutz J."/>
            <person name="Saski C."/>
            <person name="Vermerris W."/>
            <person name="Kresovich S."/>
        </authorList>
    </citation>
    <scope>NUCLEOTIDE SEQUENCE</scope>
</reference>
<dbReference type="Gramene" id="EER89487">
    <property type="protein sequence ID" value="EER89487"/>
    <property type="gene ID" value="SORBI_3010G095800"/>
</dbReference>
<sequence length="400" mass="42077">MEEQLGPVAVTHLLQHTLRSLCTAAGGDGPAPQWVYAVFWRILPRNYPPPKWDLPGAAYDRTRGNRRNWILAWEDGFCNFAAANSSAACGQEGAAAVAYAGDCEAAAVQQDAVKQQQQHHQQQPQPQGLQPELFFKMSHDIYNYGEGLIGKVAADHSHKWVFKEPQEHEINLISSWTNPADSHPRTWEAQFQSGIQTIALIAVREGVVQLGSMKKVAEDLSYVVMLRRKFGYLESIPGVLLPHPSSAGVFPVGPPPDIAAAAWPGMMPPPPGAGGPPLELYDPYGVGAAAGPAAAAAAASMHIMPSMSSLEALLSKLPSVVPAPQPQPGPAAGSSVPPAKEEEEGDGYVQCHGMDDDDVAASNGAAAGDESTSAAAAASAPMSSYFVNVGSSSSNPGDGF</sequence>
<dbReference type="PANTHER" id="PTHR46633">
    <property type="entry name" value="TRANSCRIPTION FACTOR MYC/MYB-RELATED"/>
    <property type="match status" value="1"/>
</dbReference>
<comment type="caution">
    <text evidence="5">The sequence shown here is derived from an EMBL/GenBank/DDBJ whole genome shotgun (WGS) entry which is preliminary data.</text>
</comment>
<evidence type="ECO:0000256" key="1">
    <source>
        <dbReference type="ARBA" id="ARBA00023015"/>
    </source>
</evidence>
<dbReference type="OrthoDB" id="1876470at2759"/>
<dbReference type="OMA" id="DDYVQCH"/>
<dbReference type="AlphaFoldDB" id="A0A921U0F0"/>
<reference evidence="5" key="1">
    <citation type="journal article" date="2019" name="BMC Genomics">
        <title>A new reference genome for Sorghum bicolor reveals high levels of sequence similarity between sweet and grain genotypes: implications for the genetics of sugar metabolism.</title>
        <authorList>
            <person name="Cooper E.A."/>
            <person name="Brenton Z.W."/>
            <person name="Flinn B.S."/>
            <person name="Jenkins J."/>
            <person name="Shu S."/>
            <person name="Flowers D."/>
            <person name="Luo F."/>
            <person name="Wang Y."/>
            <person name="Xia P."/>
            <person name="Barry K."/>
            <person name="Daum C."/>
            <person name="Lipzen A."/>
            <person name="Yoshinaga Y."/>
            <person name="Schmutz J."/>
            <person name="Saski C."/>
            <person name="Vermerris W."/>
            <person name="Kresovich S."/>
        </authorList>
    </citation>
    <scope>NUCLEOTIDE SEQUENCE</scope>
</reference>
<evidence type="ECO:0000313" key="6">
    <source>
        <dbReference type="Proteomes" id="UP000807115"/>
    </source>
</evidence>
<evidence type="ECO:0000259" key="4">
    <source>
        <dbReference type="Pfam" id="PF14215"/>
    </source>
</evidence>
<evidence type="ECO:0000256" key="3">
    <source>
        <dbReference type="SAM" id="MobiDB-lite"/>
    </source>
</evidence>
<name>A0A921U0F0_SORBI</name>
<keyword evidence="1" id="KW-0805">Transcription regulation</keyword>
<evidence type="ECO:0000313" key="5">
    <source>
        <dbReference type="EMBL" id="KAG0513609.1"/>
    </source>
</evidence>
<dbReference type="PANTHER" id="PTHR46633:SF2">
    <property type="entry name" value="OS06G0233800 PROTEIN"/>
    <property type="match status" value="1"/>
</dbReference>
<keyword evidence="2" id="KW-0804">Transcription</keyword>
<organism evidence="5 6">
    <name type="scientific">Sorghum bicolor</name>
    <name type="common">Sorghum</name>
    <name type="synonym">Sorghum vulgare</name>
    <dbReference type="NCBI Taxonomy" id="4558"/>
    <lineage>
        <taxon>Eukaryota</taxon>
        <taxon>Viridiplantae</taxon>
        <taxon>Streptophyta</taxon>
        <taxon>Embryophyta</taxon>
        <taxon>Tracheophyta</taxon>
        <taxon>Spermatophyta</taxon>
        <taxon>Magnoliopsida</taxon>
        <taxon>Liliopsida</taxon>
        <taxon>Poales</taxon>
        <taxon>Poaceae</taxon>
        <taxon>PACMAD clade</taxon>
        <taxon>Panicoideae</taxon>
        <taxon>Andropogonodae</taxon>
        <taxon>Andropogoneae</taxon>
        <taxon>Sorghinae</taxon>
        <taxon>Sorghum</taxon>
    </lineage>
</organism>
<dbReference type="EMBL" id="CM027689">
    <property type="protein sequence ID" value="KAG0513609.1"/>
    <property type="molecule type" value="Genomic_DNA"/>
</dbReference>
<feature type="region of interest" description="Disordered" evidence="3">
    <location>
        <begin position="321"/>
        <end position="374"/>
    </location>
</feature>
<gene>
    <name evidence="5" type="ORF">BDA96_10G116900</name>
</gene>
<feature type="compositionally biased region" description="Low complexity" evidence="3">
    <location>
        <begin position="365"/>
        <end position="374"/>
    </location>
</feature>
<protein>
    <recommendedName>
        <fullName evidence="4">Transcription factor MYC/MYB N-terminal domain-containing protein</fullName>
    </recommendedName>
</protein>
<dbReference type="Proteomes" id="UP000807115">
    <property type="component" value="Chromosome 10"/>
</dbReference>